<dbReference type="AlphaFoldDB" id="A0A7W2D5R7"/>
<name>A0A7W2D5R7_9ACTN</name>
<evidence type="ECO:0000313" key="2">
    <source>
        <dbReference type="EMBL" id="MBA4865272.1"/>
    </source>
</evidence>
<dbReference type="SUPFAM" id="SSF75005">
    <property type="entry name" value="Arabinanase/levansucrase/invertase"/>
    <property type="match status" value="1"/>
</dbReference>
<evidence type="ECO:0000256" key="1">
    <source>
        <dbReference type="SAM" id="MobiDB-lite"/>
    </source>
</evidence>
<gene>
    <name evidence="2" type="ORF">H1V43_28765</name>
</gene>
<dbReference type="InterPro" id="IPR023296">
    <property type="entry name" value="Glyco_hydro_beta-prop_sf"/>
</dbReference>
<keyword evidence="2" id="KW-0378">Hydrolase</keyword>
<sequence length="122" mass="12799">MDVGDGEWYLAYLVARPHGRQGPCVLGREIALAPVAWTADGWPRTPTGLPALEVPAPDTTSETEDTPSWTGPADGDDVDGFDQPALGPSGRRCAGPRYPTGSPSPNGRPTSGFGAAGRRRAW</sequence>
<dbReference type="GO" id="GO:0016787">
    <property type="term" value="F:hydrolase activity"/>
    <property type="evidence" value="ECO:0007669"/>
    <property type="project" value="UniProtKB-KW"/>
</dbReference>
<feature type="region of interest" description="Disordered" evidence="1">
    <location>
        <begin position="40"/>
        <end position="122"/>
    </location>
</feature>
<proteinExistence type="predicted"/>
<reference evidence="2 3" key="1">
    <citation type="submission" date="2020-07" db="EMBL/GenBank/DDBJ databases">
        <title>Streptomyces isolated from Indian soil.</title>
        <authorList>
            <person name="Mandal S."/>
            <person name="Maiti P.K."/>
        </authorList>
    </citation>
    <scope>NUCLEOTIDE SEQUENCE [LARGE SCALE GENOMIC DNA]</scope>
    <source>
        <strain evidence="2 3">PSKA54</strain>
    </source>
</reference>
<comment type="caution">
    <text evidence="2">The sequence shown here is derived from an EMBL/GenBank/DDBJ whole genome shotgun (WGS) entry which is preliminary data.</text>
</comment>
<evidence type="ECO:0000313" key="3">
    <source>
        <dbReference type="Proteomes" id="UP000586976"/>
    </source>
</evidence>
<keyword evidence="3" id="KW-1185">Reference proteome</keyword>
<dbReference type="Gene3D" id="2.115.10.20">
    <property type="entry name" value="Glycosyl hydrolase domain, family 43"/>
    <property type="match status" value="1"/>
</dbReference>
<dbReference type="Proteomes" id="UP000586976">
    <property type="component" value="Unassembled WGS sequence"/>
</dbReference>
<dbReference type="EMBL" id="JACEQY010000039">
    <property type="protein sequence ID" value="MBA4865272.1"/>
    <property type="molecule type" value="Genomic_DNA"/>
</dbReference>
<protein>
    <submittedName>
        <fullName evidence="2">Family 43 glycosylhydrolase</fullName>
    </submittedName>
</protein>
<accession>A0A7W2D5R7</accession>
<organism evidence="2 3">
    <name type="scientific">Streptomyces himalayensis subsp. aureolus</name>
    <dbReference type="NCBI Taxonomy" id="2758039"/>
    <lineage>
        <taxon>Bacteria</taxon>
        <taxon>Bacillati</taxon>
        <taxon>Actinomycetota</taxon>
        <taxon>Actinomycetes</taxon>
        <taxon>Kitasatosporales</taxon>
        <taxon>Streptomycetaceae</taxon>
        <taxon>Streptomyces</taxon>
        <taxon>Streptomyces himalayensis</taxon>
    </lineage>
</organism>